<organism evidence="2 3">
    <name type="scientific">Forsythia ovata</name>
    <dbReference type="NCBI Taxonomy" id="205694"/>
    <lineage>
        <taxon>Eukaryota</taxon>
        <taxon>Viridiplantae</taxon>
        <taxon>Streptophyta</taxon>
        <taxon>Embryophyta</taxon>
        <taxon>Tracheophyta</taxon>
        <taxon>Spermatophyta</taxon>
        <taxon>Magnoliopsida</taxon>
        <taxon>eudicotyledons</taxon>
        <taxon>Gunneridae</taxon>
        <taxon>Pentapetalae</taxon>
        <taxon>asterids</taxon>
        <taxon>lamiids</taxon>
        <taxon>Lamiales</taxon>
        <taxon>Oleaceae</taxon>
        <taxon>Forsythieae</taxon>
        <taxon>Forsythia</taxon>
    </lineage>
</organism>
<accession>A0ABD1W4Y1</accession>
<feature type="compositionally biased region" description="Polar residues" evidence="1">
    <location>
        <begin position="99"/>
        <end position="108"/>
    </location>
</feature>
<sequence length="123" mass="13799">MNSPQNKRGSNFDGNSRTGRGYSFHHNPQVYVASLDVVRDEAWYVDSGASHHVTLDVRNLEILVDYKGKGKLNVGNESFGEPPLALYTKKLEKMYSDYGDSQNQSDLRTNPEIRGEVLSSFEG</sequence>
<feature type="compositionally biased region" description="Polar residues" evidence="1">
    <location>
        <begin position="1"/>
        <end position="18"/>
    </location>
</feature>
<proteinExistence type="predicted"/>
<gene>
    <name evidence="2" type="ORF">Fot_13860</name>
</gene>
<dbReference type="EMBL" id="JBFOLJ010000004">
    <property type="protein sequence ID" value="KAL2544627.1"/>
    <property type="molecule type" value="Genomic_DNA"/>
</dbReference>
<dbReference type="Proteomes" id="UP001604277">
    <property type="component" value="Unassembled WGS sequence"/>
</dbReference>
<dbReference type="AlphaFoldDB" id="A0ABD1W4Y1"/>
<feature type="region of interest" description="Disordered" evidence="1">
    <location>
        <begin position="97"/>
        <end position="123"/>
    </location>
</feature>
<reference evidence="3" key="1">
    <citation type="submission" date="2024-07" db="EMBL/GenBank/DDBJ databases">
        <title>Two chromosome-level genome assemblies of Korean endemic species Abeliophyllum distichum and Forsythia ovata (Oleaceae).</title>
        <authorList>
            <person name="Jang H."/>
        </authorList>
    </citation>
    <scope>NUCLEOTIDE SEQUENCE [LARGE SCALE GENOMIC DNA]</scope>
</reference>
<evidence type="ECO:0000313" key="3">
    <source>
        <dbReference type="Proteomes" id="UP001604277"/>
    </source>
</evidence>
<evidence type="ECO:0000313" key="2">
    <source>
        <dbReference type="EMBL" id="KAL2544627.1"/>
    </source>
</evidence>
<feature type="region of interest" description="Disordered" evidence="1">
    <location>
        <begin position="1"/>
        <end position="24"/>
    </location>
</feature>
<keyword evidence="3" id="KW-1185">Reference proteome</keyword>
<name>A0ABD1W4Y1_9LAMI</name>
<evidence type="ECO:0000256" key="1">
    <source>
        <dbReference type="SAM" id="MobiDB-lite"/>
    </source>
</evidence>
<protein>
    <submittedName>
        <fullName evidence="2">Uncharacterized protein</fullName>
    </submittedName>
</protein>
<comment type="caution">
    <text evidence="2">The sequence shown here is derived from an EMBL/GenBank/DDBJ whole genome shotgun (WGS) entry which is preliminary data.</text>
</comment>